<feature type="compositionally biased region" description="Polar residues" evidence="7">
    <location>
        <begin position="1"/>
        <end position="11"/>
    </location>
</feature>
<feature type="region of interest" description="Disordered" evidence="7">
    <location>
        <begin position="328"/>
        <end position="349"/>
    </location>
</feature>
<proteinExistence type="predicted"/>
<keyword evidence="5" id="KW-0539">Nucleus</keyword>
<dbReference type="PANTHER" id="PTHR13044">
    <property type="entry name" value="ACTIVATING TRANSCRIPTION FACTOR ATF 4/5"/>
    <property type="match status" value="1"/>
</dbReference>
<evidence type="ECO:0000256" key="2">
    <source>
        <dbReference type="ARBA" id="ARBA00023015"/>
    </source>
</evidence>
<evidence type="ECO:0000313" key="8">
    <source>
        <dbReference type="EMBL" id="CCE92940.1"/>
    </source>
</evidence>
<dbReference type="InParanoid" id="G8ZWE6"/>
<feature type="compositionally biased region" description="Low complexity" evidence="7">
    <location>
        <begin position="145"/>
        <end position="158"/>
    </location>
</feature>
<feature type="region of interest" description="Disordered" evidence="7">
    <location>
        <begin position="365"/>
        <end position="449"/>
    </location>
</feature>
<sequence length="506" mass="55809">MSDNRGSSSYSADFENLFGSGKNGEEEEEGSQMNWVQPTALLAEAGALREDVHAREDVTPSILLEQLAYVDNFMPSLEQEYANLDSWILSDGQEAGGQNEANGRSMGFDERLAAELSAFADDSFIFPDEDKRQQSSSKDGDNESGESGNDNGNQQSNSHFLTQRRNTFLTSQYDHSKSRFSSRKKRPIEQQRQSRSTGSDSRGSLPAQDHGGFVNVDIAPSNGHSMYAPTVRSPLNSLVASQPYSLSNTPETTVSRSSWSNDQMPSADEGAPRIQLPDYSKIPTSTLVALLPRVTVPPGAYQSLINQGLDADQIDAIAVIIAHYEQEKQKRRENGQSSRPNSSEADPAANNGASFLIDILFNGSQPRRQGQSPTYQSPVETSPVEKQESQPVINDAIITETISRKRSTDSIRRDAELPLHTEARELKRQKSTSAIPPTSKVHSKRKVKESELESSVHELSELAVSLQQKIHTLEMENELLKNLVISSGESEGVERAEKIKKEILKK</sequence>
<name>G8ZWE6_TORDE</name>
<feature type="compositionally biased region" description="Polar residues" evidence="7">
    <location>
        <begin position="365"/>
        <end position="380"/>
    </location>
</feature>
<feature type="region of interest" description="Disordered" evidence="7">
    <location>
        <begin position="1"/>
        <end position="32"/>
    </location>
</feature>
<evidence type="ECO:0000256" key="3">
    <source>
        <dbReference type="ARBA" id="ARBA00023125"/>
    </source>
</evidence>
<dbReference type="RefSeq" id="XP_003682151.1">
    <property type="nucleotide sequence ID" value="XM_003682103.1"/>
</dbReference>
<dbReference type="AlphaFoldDB" id="G8ZWE6"/>
<comment type="subcellular location">
    <subcellularLocation>
        <location evidence="1">Nucleus</location>
    </subcellularLocation>
</comment>
<evidence type="ECO:0000256" key="7">
    <source>
        <dbReference type="SAM" id="MobiDB-lite"/>
    </source>
</evidence>
<evidence type="ECO:0000256" key="5">
    <source>
        <dbReference type="ARBA" id="ARBA00023242"/>
    </source>
</evidence>
<dbReference type="FunCoup" id="G8ZWE6">
    <property type="interactions" value="631"/>
</dbReference>
<dbReference type="OrthoDB" id="1939598at2759"/>
<reference evidence="8 9" key="1">
    <citation type="journal article" date="2011" name="Proc. Natl. Acad. Sci. U.S.A.">
        <title>Evolutionary erosion of yeast sex chromosomes by mating-type switching accidents.</title>
        <authorList>
            <person name="Gordon J.L."/>
            <person name="Armisen D."/>
            <person name="Proux-Wera E."/>
            <person name="Oheigeartaigh S.S."/>
            <person name="Byrne K.P."/>
            <person name="Wolfe K.H."/>
        </authorList>
    </citation>
    <scope>NUCLEOTIDE SEQUENCE [LARGE SCALE GENOMIC DNA]</scope>
    <source>
        <strain evidence="9">ATCC 10662 / CBS 1146 / NBRC 0425 / NCYC 2629 / NRRL Y-866</strain>
    </source>
</reference>
<dbReference type="eggNOG" id="ENOG502QSA8">
    <property type="taxonomic scope" value="Eukaryota"/>
</dbReference>
<dbReference type="KEGG" id="tdl:TDEL_0F01290"/>
<dbReference type="PANTHER" id="PTHR13044:SF14">
    <property type="entry name" value="CRYPTOCEPHAL, ISOFORM A"/>
    <property type="match status" value="1"/>
</dbReference>
<feature type="compositionally biased region" description="Polar residues" evidence="7">
    <location>
        <begin position="335"/>
        <end position="344"/>
    </location>
</feature>
<feature type="coiled-coil region" evidence="6">
    <location>
        <begin position="456"/>
        <end position="483"/>
    </location>
</feature>
<keyword evidence="3" id="KW-0238">DNA-binding</keyword>
<evidence type="ECO:0008006" key="10">
    <source>
        <dbReference type="Google" id="ProtNLM"/>
    </source>
</evidence>
<protein>
    <recommendedName>
        <fullName evidence="10">BZIP domain-containing protein</fullName>
    </recommendedName>
</protein>
<feature type="compositionally biased region" description="Polar residues" evidence="7">
    <location>
        <begin position="190"/>
        <end position="202"/>
    </location>
</feature>
<dbReference type="GO" id="GO:0001228">
    <property type="term" value="F:DNA-binding transcription activator activity, RNA polymerase II-specific"/>
    <property type="evidence" value="ECO:0007669"/>
    <property type="project" value="TreeGrafter"/>
</dbReference>
<keyword evidence="9" id="KW-1185">Reference proteome</keyword>
<keyword evidence="6" id="KW-0175">Coiled coil</keyword>
<dbReference type="STRING" id="1076872.G8ZWE6"/>
<feature type="region of interest" description="Disordered" evidence="7">
    <location>
        <begin position="171"/>
        <end position="218"/>
    </location>
</feature>
<feature type="compositionally biased region" description="Basic and acidic residues" evidence="7">
    <location>
        <begin position="402"/>
        <end position="428"/>
    </location>
</feature>
<evidence type="ECO:0000256" key="6">
    <source>
        <dbReference type="SAM" id="Coils"/>
    </source>
</evidence>
<evidence type="ECO:0000256" key="4">
    <source>
        <dbReference type="ARBA" id="ARBA00023163"/>
    </source>
</evidence>
<gene>
    <name evidence="8" type="primary">TDEL0F01290</name>
    <name evidence="8" type="ORF">TDEL_0F01290</name>
</gene>
<dbReference type="Proteomes" id="UP000005627">
    <property type="component" value="Chromosome 6"/>
</dbReference>
<keyword evidence="4" id="KW-0804">Transcription</keyword>
<feature type="region of interest" description="Disordered" evidence="7">
    <location>
        <begin position="123"/>
        <end position="158"/>
    </location>
</feature>
<evidence type="ECO:0000256" key="1">
    <source>
        <dbReference type="ARBA" id="ARBA00004123"/>
    </source>
</evidence>
<feature type="region of interest" description="Disordered" evidence="7">
    <location>
        <begin position="245"/>
        <end position="274"/>
    </location>
</feature>
<feature type="compositionally biased region" description="Polar residues" evidence="7">
    <location>
        <begin position="245"/>
        <end position="264"/>
    </location>
</feature>
<organism evidence="8 9">
    <name type="scientific">Torulaspora delbrueckii</name>
    <name type="common">Yeast</name>
    <name type="synonym">Candida colliculosa</name>
    <dbReference type="NCBI Taxonomy" id="4950"/>
    <lineage>
        <taxon>Eukaryota</taxon>
        <taxon>Fungi</taxon>
        <taxon>Dikarya</taxon>
        <taxon>Ascomycota</taxon>
        <taxon>Saccharomycotina</taxon>
        <taxon>Saccharomycetes</taxon>
        <taxon>Saccharomycetales</taxon>
        <taxon>Saccharomycetaceae</taxon>
        <taxon>Torulaspora</taxon>
    </lineage>
</organism>
<keyword evidence="2" id="KW-0805">Transcription regulation</keyword>
<dbReference type="GO" id="GO:0000977">
    <property type="term" value="F:RNA polymerase II transcription regulatory region sequence-specific DNA binding"/>
    <property type="evidence" value="ECO:0007669"/>
    <property type="project" value="TreeGrafter"/>
</dbReference>
<dbReference type="GO" id="GO:0005634">
    <property type="term" value="C:nucleus"/>
    <property type="evidence" value="ECO:0007669"/>
    <property type="project" value="UniProtKB-SubCell"/>
</dbReference>
<accession>G8ZWE6</accession>
<dbReference type="GO" id="GO:0089713">
    <property type="term" value="C:Cbf1-Met4-Met28 complex"/>
    <property type="evidence" value="ECO:0007669"/>
    <property type="project" value="TreeGrafter"/>
</dbReference>
<evidence type="ECO:0000313" key="9">
    <source>
        <dbReference type="Proteomes" id="UP000005627"/>
    </source>
</evidence>
<dbReference type="GeneID" id="11501321"/>
<dbReference type="EMBL" id="HE616747">
    <property type="protein sequence ID" value="CCE92940.1"/>
    <property type="molecule type" value="Genomic_DNA"/>
</dbReference>
<dbReference type="HOGENOM" id="CLU_022093_0_0_1"/>
<feature type="compositionally biased region" description="Basic and acidic residues" evidence="7">
    <location>
        <begin position="128"/>
        <end position="141"/>
    </location>
</feature>